<keyword evidence="3" id="KW-1185">Reference proteome</keyword>
<reference evidence="2 3" key="1">
    <citation type="submission" date="2018-08" db="EMBL/GenBank/DDBJ databases">
        <title>Genomic Encyclopedia of Archaeal and Bacterial Type Strains, Phase II (KMG-II): from individual species to whole genera.</title>
        <authorList>
            <person name="Goeker M."/>
        </authorList>
    </citation>
    <scope>NUCLEOTIDE SEQUENCE [LARGE SCALE GENOMIC DNA]</scope>
    <source>
        <strain evidence="2 3">DSM 2261</strain>
    </source>
</reference>
<sequence length="290" mass="30332">MLSLVLALVAAQTAAPREVALSRGVVVMSSRSEGLTPIETVALAERLSKALQDARVPVALSPEEANSRLGPERRPELCQARPECLAERGRVLGVGAVVALDSSKVFDDLPMRVMLLDSRQGRVVLRRSYTVSGAQVAELDTAFREVSQEIQKSLTALPGFEQTPPADAPREPAPVVLTPEPVQAPSPALTASSQPSRLPVYLTRGGAAVAGGTAVFFLVRGLLQASQLQEEVSSGASRWTYAQATGLRDGANRQLLLAGVLAGAAGVLLGTSFLLPSPESVNETPAAGAR</sequence>
<feature type="transmembrane region" description="Helical" evidence="1">
    <location>
        <begin position="201"/>
        <end position="219"/>
    </location>
</feature>
<dbReference type="Proteomes" id="UP000256345">
    <property type="component" value="Unassembled WGS sequence"/>
</dbReference>
<evidence type="ECO:0000256" key="1">
    <source>
        <dbReference type="SAM" id="Phobius"/>
    </source>
</evidence>
<organism evidence="2 3">
    <name type="scientific">Archangium gephyra</name>
    <dbReference type="NCBI Taxonomy" id="48"/>
    <lineage>
        <taxon>Bacteria</taxon>
        <taxon>Pseudomonadati</taxon>
        <taxon>Myxococcota</taxon>
        <taxon>Myxococcia</taxon>
        <taxon>Myxococcales</taxon>
        <taxon>Cystobacterineae</taxon>
        <taxon>Archangiaceae</taxon>
        <taxon>Archangium</taxon>
    </lineage>
</organism>
<protein>
    <submittedName>
        <fullName evidence="2">Uncharacterized protein</fullName>
    </submittedName>
</protein>
<keyword evidence="1" id="KW-0472">Membrane</keyword>
<keyword evidence="1" id="KW-0812">Transmembrane</keyword>
<accession>A0ABX9K266</accession>
<comment type="caution">
    <text evidence="2">The sequence shown here is derived from an EMBL/GenBank/DDBJ whole genome shotgun (WGS) entry which is preliminary data.</text>
</comment>
<proteinExistence type="predicted"/>
<dbReference type="EMBL" id="QUMU01000005">
    <property type="protein sequence ID" value="REG31989.1"/>
    <property type="molecule type" value="Genomic_DNA"/>
</dbReference>
<name>A0ABX9K266_9BACT</name>
<dbReference type="RefSeq" id="WP_116120192.1">
    <property type="nucleotide sequence ID" value="NZ_CP011509.1"/>
</dbReference>
<feature type="transmembrane region" description="Helical" evidence="1">
    <location>
        <begin position="255"/>
        <end position="275"/>
    </location>
</feature>
<evidence type="ECO:0000313" key="2">
    <source>
        <dbReference type="EMBL" id="REG31989.1"/>
    </source>
</evidence>
<evidence type="ECO:0000313" key="3">
    <source>
        <dbReference type="Proteomes" id="UP000256345"/>
    </source>
</evidence>
<keyword evidence="1" id="KW-1133">Transmembrane helix</keyword>
<gene>
    <name evidence="2" type="ORF">ATI61_105316</name>
</gene>